<keyword evidence="1" id="KW-1133">Transmembrane helix</keyword>
<accession>A0A5S5BUK6</accession>
<dbReference type="AlphaFoldDB" id="A0A5S5BUK6"/>
<evidence type="ECO:0000313" key="2">
    <source>
        <dbReference type="EMBL" id="TYP70855.1"/>
    </source>
</evidence>
<name>A0A5S5BUK6_9FLAO</name>
<dbReference type="Proteomes" id="UP000324376">
    <property type="component" value="Unassembled WGS sequence"/>
</dbReference>
<evidence type="ECO:0000256" key="1">
    <source>
        <dbReference type="SAM" id="Phobius"/>
    </source>
</evidence>
<evidence type="ECO:0000313" key="3">
    <source>
        <dbReference type="Proteomes" id="UP000324376"/>
    </source>
</evidence>
<keyword evidence="3" id="KW-1185">Reference proteome</keyword>
<organism evidence="2 3">
    <name type="scientific">Aquimarina intermedia</name>
    <dbReference type="NCBI Taxonomy" id="350814"/>
    <lineage>
        <taxon>Bacteria</taxon>
        <taxon>Pseudomonadati</taxon>
        <taxon>Bacteroidota</taxon>
        <taxon>Flavobacteriia</taxon>
        <taxon>Flavobacteriales</taxon>
        <taxon>Flavobacteriaceae</taxon>
        <taxon>Aquimarina</taxon>
    </lineage>
</organism>
<comment type="caution">
    <text evidence="2">The sequence shown here is derived from an EMBL/GenBank/DDBJ whole genome shotgun (WGS) entry which is preliminary data.</text>
</comment>
<feature type="transmembrane region" description="Helical" evidence="1">
    <location>
        <begin position="12"/>
        <end position="29"/>
    </location>
</feature>
<sequence length="54" mass="6476">MFSSLSEETQLVLAIIAIALLFGLVVWNSKKNKSKLYHRDQRNFRKNYYKKKKK</sequence>
<reference evidence="2 3" key="1">
    <citation type="submission" date="2019-07" db="EMBL/GenBank/DDBJ databases">
        <title>Genomic Encyclopedia of Archaeal and Bacterial Type Strains, Phase II (KMG-II): from individual species to whole genera.</title>
        <authorList>
            <person name="Goeker M."/>
        </authorList>
    </citation>
    <scope>NUCLEOTIDE SEQUENCE [LARGE SCALE GENOMIC DNA]</scope>
    <source>
        <strain evidence="2 3">DSM 17527</strain>
    </source>
</reference>
<keyword evidence="1" id="KW-0812">Transmembrane</keyword>
<dbReference type="RefSeq" id="WP_170251893.1">
    <property type="nucleotide sequence ID" value="NZ_VNHU01000011.1"/>
</dbReference>
<gene>
    <name evidence="2" type="ORF">BD809_11123</name>
</gene>
<protein>
    <submittedName>
        <fullName evidence="2">Uncharacterized protein</fullName>
    </submittedName>
</protein>
<dbReference type="EMBL" id="VNHU01000011">
    <property type="protein sequence ID" value="TYP70855.1"/>
    <property type="molecule type" value="Genomic_DNA"/>
</dbReference>
<proteinExistence type="predicted"/>
<keyword evidence="1" id="KW-0472">Membrane</keyword>